<evidence type="ECO:0000256" key="2">
    <source>
        <dbReference type="ARBA" id="ARBA00005005"/>
    </source>
</evidence>
<dbReference type="GO" id="GO:0006635">
    <property type="term" value="P:fatty acid beta-oxidation"/>
    <property type="evidence" value="ECO:0007669"/>
    <property type="project" value="UniProtKB-UniPathway"/>
</dbReference>
<keyword evidence="4" id="KW-0276">Fatty acid metabolism</keyword>
<keyword evidence="7" id="KW-0443">Lipid metabolism</keyword>
<evidence type="ECO:0000256" key="9">
    <source>
        <dbReference type="ARBA" id="ARBA00023235"/>
    </source>
</evidence>
<reference evidence="13" key="1">
    <citation type="journal article" date="2020" name="Stud. Mycol.">
        <title>101 Dothideomycetes genomes: a test case for predicting lifestyles and emergence of pathogens.</title>
        <authorList>
            <person name="Haridas S."/>
            <person name="Albert R."/>
            <person name="Binder M."/>
            <person name="Bloem J."/>
            <person name="Labutti K."/>
            <person name="Salamov A."/>
            <person name="Andreopoulos B."/>
            <person name="Baker S."/>
            <person name="Barry K."/>
            <person name="Bills G."/>
            <person name="Bluhm B."/>
            <person name="Cannon C."/>
            <person name="Castanera R."/>
            <person name="Culley D."/>
            <person name="Daum C."/>
            <person name="Ezra D."/>
            <person name="Gonzalez J."/>
            <person name="Henrissat B."/>
            <person name="Kuo A."/>
            <person name="Liang C."/>
            <person name="Lipzen A."/>
            <person name="Lutzoni F."/>
            <person name="Magnuson J."/>
            <person name="Mondo S."/>
            <person name="Nolan M."/>
            <person name="Ohm R."/>
            <person name="Pangilinan J."/>
            <person name="Park H.-J."/>
            <person name="Ramirez L."/>
            <person name="Alfaro M."/>
            <person name="Sun H."/>
            <person name="Tritt A."/>
            <person name="Yoshinaga Y."/>
            <person name="Zwiers L.-H."/>
            <person name="Turgeon B."/>
            <person name="Goodwin S."/>
            <person name="Spatafora J."/>
            <person name="Crous P."/>
            <person name="Grigoriev I."/>
        </authorList>
    </citation>
    <scope>NUCLEOTIDE SEQUENCE</scope>
    <source>
        <strain evidence="13">ATCC 36951</strain>
    </source>
</reference>
<dbReference type="Pfam" id="PF01575">
    <property type="entry name" value="MaoC_dehydratas"/>
    <property type="match status" value="1"/>
</dbReference>
<sequence length="906" mass="98548">MAPELRYDGQVAIITGAGAGLGRAYARFFASKGAKVVVNDLGGTFDAKGNQRSGAVADQVVDELTKAGAEAVADYNAVQNGDKIIETAIKAFGRVDILINNAGILRDITIRNMKDDDWNAIIDVHLHGAYKTTRAAWPYFRKQKYGRVIQTTSASGLFGNFGQGNYAAAKFGVVGLAETLAKEGAKYNIHSNIIAPAAASRLTQTVWPKEMMDLMGPEWVVPLVGYLVHPSCKENGSIFEAGAGHFSKIRWERSRGLLLKPDENLHPEHVLAGFKKITDFTLKDHPSESADLIGNLTAAGTQPPNKPPTTDLGIKGKVALVTGAGAGLGRAYAIQLAKLGAKLMINDVQNAYAVADEINAMGGEAKSCDVSVERGDMVVKAVIDAFGRIDIVVNNAGILRDKAFVNMTDTQWHQVIDVHLNGTYKITRAALPLMVKQKYGRIVNITSTSGIYGNFGQANYAAAKSGIVGFTRTTAREGMKYNVIVNVVARSAGTNMTRTIWPGREVQSLKPEYVAPLVAVLCSEKPPATGHTFEAGAGWFASTRWQRTKGVDFEFKKGYQSVTLEMVAEAFPKIIRFDEQADNPESPAEGSKYTNGNAFNSGMIPGISQEDRAKNRRYTSKIQAAISAPPEPVEYSYTERDIILYNLGIGAKRKDLHLVFEGNKNFTAVPTFGVVPAYFSKAPWTLNDIVPNYDQRRMLHGEQFLQVLQWPIPTSATLKTSTKLIEVIDKGNATIVRRGQDITDSTGKPIFYNESVLFVRGSGNFGGQKTPPDRGPANAVNNPPNRKADHIVEEKTSEDLAAIYRLMGDRNPLHIDPEFSKVGGFDTPILHGLATFGITGKHIFETFGPMKNFKVRFAGVILPGQTIVTEMWKDGGKVIYRAKVKETGKLCISNAAAEVWDGKARL</sequence>
<dbReference type="InterPro" id="IPR029069">
    <property type="entry name" value="HotDog_dom_sf"/>
</dbReference>
<comment type="pathway">
    <text evidence="2">Lipid metabolism; fatty acid beta-oxidation.</text>
</comment>
<dbReference type="Gene3D" id="3.40.50.720">
    <property type="entry name" value="NAD(P)-binding Rossmann-like Domain"/>
    <property type="match status" value="2"/>
</dbReference>
<dbReference type="GeneID" id="54563246"/>
<dbReference type="CDD" id="cd05353">
    <property type="entry name" value="hydroxyacyl-CoA-like_DH_SDR_c-like"/>
    <property type="match status" value="2"/>
</dbReference>
<feature type="domain" description="Ketoreductase" evidence="12">
    <location>
        <begin position="317"/>
        <end position="490"/>
    </location>
</feature>
<evidence type="ECO:0000313" key="13">
    <source>
        <dbReference type="EMBL" id="KAF2159007.1"/>
    </source>
</evidence>
<dbReference type="Pfam" id="PF00106">
    <property type="entry name" value="adh_short"/>
    <property type="match status" value="2"/>
</dbReference>
<gene>
    <name evidence="13" type="ORF">M409DRAFT_30542</name>
</gene>
<evidence type="ECO:0000256" key="1">
    <source>
        <dbReference type="ARBA" id="ARBA00004275"/>
    </source>
</evidence>
<keyword evidence="6" id="KW-0560">Oxidoreductase</keyword>
<dbReference type="Proteomes" id="UP000799537">
    <property type="component" value="Unassembled WGS sequence"/>
</dbReference>
<comment type="similarity">
    <text evidence="3">Belongs to the short-chain dehydrogenases/reductases (SDR) family.</text>
</comment>
<dbReference type="SUPFAM" id="SSF51735">
    <property type="entry name" value="NAD(P)-binding Rossmann-fold domains"/>
    <property type="match status" value="2"/>
</dbReference>
<dbReference type="InterPro" id="IPR057326">
    <property type="entry name" value="KR_dom"/>
</dbReference>
<dbReference type="InterPro" id="IPR051687">
    <property type="entry name" value="Peroxisomal_Beta-Oxidation"/>
</dbReference>
<evidence type="ECO:0000256" key="5">
    <source>
        <dbReference type="ARBA" id="ARBA00022857"/>
    </source>
</evidence>
<dbReference type="FunFam" id="3.40.50.720:FF:000410">
    <property type="entry name" value="Peroxisomal multifunctional beta-oxidation protein"/>
    <property type="match status" value="1"/>
</dbReference>
<evidence type="ECO:0000256" key="4">
    <source>
        <dbReference type="ARBA" id="ARBA00022832"/>
    </source>
</evidence>
<keyword evidence="8" id="KW-0576">Peroxisome</keyword>
<proteinExistence type="inferred from homology"/>
<evidence type="ECO:0000256" key="6">
    <source>
        <dbReference type="ARBA" id="ARBA00023002"/>
    </source>
</evidence>
<dbReference type="PANTHER" id="PTHR45024">
    <property type="entry name" value="DEHYDROGENASES, SHORT CHAIN"/>
    <property type="match status" value="1"/>
</dbReference>
<feature type="region of interest" description="Disordered" evidence="11">
    <location>
        <begin position="766"/>
        <end position="786"/>
    </location>
</feature>
<dbReference type="RefSeq" id="XP_033659896.1">
    <property type="nucleotide sequence ID" value="XM_033809974.1"/>
</dbReference>
<dbReference type="AlphaFoldDB" id="A0A6A6BW36"/>
<dbReference type="Gene3D" id="3.10.129.10">
    <property type="entry name" value="Hotdog Thioesterase"/>
    <property type="match status" value="1"/>
</dbReference>
<dbReference type="GO" id="GO:0016491">
    <property type="term" value="F:oxidoreductase activity"/>
    <property type="evidence" value="ECO:0007669"/>
    <property type="project" value="UniProtKB-KW"/>
</dbReference>
<dbReference type="PRINTS" id="PR00081">
    <property type="entry name" value="GDHRDH"/>
</dbReference>
<dbReference type="PROSITE" id="PS00061">
    <property type="entry name" value="ADH_SHORT"/>
    <property type="match status" value="2"/>
</dbReference>
<keyword evidence="10" id="KW-0456">Lyase</keyword>
<dbReference type="GO" id="GO:0004300">
    <property type="term" value="F:enoyl-CoA hydratase activity"/>
    <property type="evidence" value="ECO:0007669"/>
    <property type="project" value="UniProtKB-ARBA"/>
</dbReference>
<dbReference type="GO" id="GO:0016853">
    <property type="term" value="F:isomerase activity"/>
    <property type="evidence" value="ECO:0007669"/>
    <property type="project" value="UniProtKB-KW"/>
</dbReference>
<keyword evidence="14" id="KW-1185">Reference proteome</keyword>
<dbReference type="OrthoDB" id="3592703at2759"/>
<dbReference type="InterPro" id="IPR036291">
    <property type="entry name" value="NAD(P)-bd_dom_sf"/>
</dbReference>
<feature type="region of interest" description="Disordered" evidence="11">
    <location>
        <begin position="580"/>
        <end position="606"/>
    </location>
</feature>
<organism evidence="13 14">
    <name type="scientific">Zasmidium cellare ATCC 36951</name>
    <dbReference type="NCBI Taxonomy" id="1080233"/>
    <lineage>
        <taxon>Eukaryota</taxon>
        <taxon>Fungi</taxon>
        <taxon>Dikarya</taxon>
        <taxon>Ascomycota</taxon>
        <taxon>Pezizomycotina</taxon>
        <taxon>Dothideomycetes</taxon>
        <taxon>Dothideomycetidae</taxon>
        <taxon>Mycosphaerellales</taxon>
        <taxon>Mycosphaerellaceae</taxon>
        <taxon>Zasmidium</taxon>
    </lineage>
</organism>
<keyword evidence="9" id="KW-0413">Isomerase</keyword>
<dbReference type="PANTHER" id="PTHR45024:SF2">
    <property type="entry name" value="SCP2 DOMAIN-CONTAINING PROTEIN"/>
    <property type="match status" value="1"/>
</dbReference>
<evidence type="ECO:0000256" key="3">
    <source>
        <dbReference type="ARBA" id="ARBA00006484"/>
    </source>
</evidence>
<dbReference type="SUPFAM" id="SSF54637">
    <property type="entry name" value="Thioesterase/thiol ester dehydrase-isomerase"/>
    <property type="match status" value="2"/>
</dbReference>
<evidence type="ECO:0000313" key="14">
    <source>
        <dbReference type="Proteomes" id="UP000799537"/>
    </source>
</evidence>
<comment type="subcellular location">
    <subcellularLocation>
        <location evidence="1">Peroxisome</location>
    </subcellularLocation>
</comment>
<protein>
    <recommendedName>
        <fullName evidence="12">Ketoreductase domain-containing protein</fullName>
    </recommendedName>
</protein>
<dbReference type="FunFam" id="3.40.50.720:FF:000084">
    <property type="entry name" value="Short-chain dehydrogenase reductase"/>
    <property type="match status" value="1"/>
</dbReference>
<evidence type="ECO:0000256" key="10">
    <source>
        <dbReference type="ARBA" id="ARBA00023239"/>
    </source>
</evidence>
<evidence type="ECO:0000259" key="12">
    <source>
        <dbReference type="SMART" id="SM00822"/>
    </source>
</evidence>
<dbReference type="EMBL" id="ML993644">
    <property type="protein sequence ID" value="KAF2159007.1"/>
    <property type="molecule type" value="Genomic_DNA"/>
</dbReference>
<keyword evidence="5" id="KW-0521">NADP</keyword>
<dbReference type="InterPro" id="IPR054357">
    <property type="entry name" value="MFE-2_N"/>
</dbReference>
<evidence type="ECO:0000256" key="7">
    <source>
        <dbReference type="ARBA" id="ARBA00023098"/>
    </source>
</evidence>
<accession>A0A6A6BW36</accession>
<dbReference type="UniPathway" id="UPA00659"/>
<dbReference type="InterPro" id="IPR002539">
    <property type="entry name" value="MaoC-like_dom"/>
</dbReference>
<dbReference type="Pfam" id="PF22622">
    <property type="entry name" value="MFE-2_hydrat-2_N"/>
    <property type="match status" value="1"/>
</dbReference>
<dbReference type="PRINTS" id="PR00080">
    <property type="entry name" value="SDRFAMILY"/>
</dbReference>
<dbReference type="InterPro" id="IPR002347">
    <property type="entry name" value="SDR_fam"/>
</dbReference>
<dbReference type="GO" id="GO:0005777">
    <property type="term" value="C:peroxisome"/>
    <property type="evidence" value="ECO:0007669"/>
    <property type="project" value="UniProtKB-SubCell"/>
</dbReference>
<dbReference type="InterPro" id="IPR020904">
    <property type="entry name" value="Sc_DH/Rdtase_CS"/>
</dbReference>
<name>A0A6A6BW36_ZASCE</name>
<dbReference type="CDD" id="cd03448">
    <property type="entry name" value="HDE_HSD"/>
    <property type="match status" value="1"/>
</dbReference>
<evidence type="ECO:0000256" key="11">
    <source>
        <dbReference type="SAM" id="MobiDB-lite"/>
    </source>
</evidence>
<dbReference type="SMART" id="SM00822">
    <property type="entry name" value="PKS_KR"/>
    <property type="match status" value="1"/>
</dbReference>
<evidence type="ECO:0000256" key="8">
    <source>
        <dbReference type="ARBA" id="ARBA00023140"/>
    </source>
</evidence>